<proteinExistence type="predicted"/>
<dbReference type="EMBL" id="CM039433">
    <property type="protein sequence ID" value="KAI4327855.1"/>
    <property type="molecule type" value="Genomic_DNA"/>
</dbReference>
<evidence type="ECO:0000313" key="1">
    <source>
        <dbReference type="EMBL" id="KAI4327855.1"/>
    </source>
</evidence>
<evidence type="ECO:0000313" key="2">
    <source>
        <dbReference type="Proteomes" id="UP000828941"/>
    </source>
</evidence>
<dbReference type="Proteomes" id="UP000828941">
    <property type="component" value="Chromosome 8"/>
</dbReference>
<comment type="caution">
    <text evidence="1">The sequence shown here is derived from an EMBL/GenBank/DDBJ whole genome shotgun (WGS) entry which is preliminary data.</text>
</comment>
<organism evidence="1 2">
    <name type="scientific">Bauhinia variegata</name>
    <name type="common">Purple orchid tree</name>
    <name type="synonym">Phanera variegata</name>
    <dbReference type="NCBI Taxonomy" id="167791"/>
    <lineage>
        <taxon>Eukaryota</taxon>
        <taxon>Viridiplantae</taxon>
        <taxon>Streptophyta</taxon>
        <taxon>Embryophyta</taxon>
        <taxon>Tracheophyta</taxon>
        <taxon>Spermatophyta</taxon>
        <taxon>Magnoliopsida</taxon>
        <taxon>eudicotyledons</taxon>
        <taxon>Gunneridae</taxon>
        <taxon>Pentapetalae</taxon>
        <taxon>rosids</taxon>
        <taxon>fabids</taxon>
        <taxon>Fabales</taxon>
        <taxon>Fabaceae</taxon>
        <taxon>Cercidoideae</taxon>
        <taxon>Cercideae</taxon>
        <taxon>Bauhiniinae</taxon>
        <taxon>Bauhinia</taxon>
    </lineage>
</organism>
<sequence>MSTGKPAIANHLFIYVHVSYFLLPLNESPPPPFPTTQLWFYHLFPRSHFSAIGSSFLGWVCSVMLESSELGTTMCLIPEKIQAKKGYGFSLISKRTGSCDLYIFQVLGLA</sequence>
<gene>
    <name evidence="1" type="ORF">L6164_020267</name>
</gene>
<accession>A0ACB9MVB6</accession>
<protein>
    <submittedName>
        <fullName evidence="1">Uncharacterized protein</fullName>
    </submittedName>
</protein>
<reference evidence="1 2" key="1">
    <citation type="journal article" date="2022" name="DNA Res.">
        <title>Chromosomal-level genome assembly of the orchid tree Bauhinia variegata (Leguminosae; Cercidoideae) supports the allotetraploid origin hypothesis of Bauhinia.</title>
        <authorList>
            <person name="Zhong Y."/>
            <person name="Chen Y."/>
            <person name="Zheng D."/>
            <person name="Pang J."/>
            <person name="Liu Y."/>
            <person name="Luo S."/>
            <person name="Meng S."/>
            <person name="Qian L."/>
            <person name="Wei D."/>
            <person name="Dai S."/>
            <person name="Zhou R."/>
        </authorList>
    </citation>
    <scope>NUCLEOTIDE SEQUENCE [LARGE SCALE GENOMIC DNA]</scope>
    <source>
        <strain evidence="1">BV-YZ2020</strain>
    </source>
</reference>
<name>A0ACB9MVB6_BAUVA</name>
<keyword evidence="2" id="KW-1185">Reference proteome</keyword>